<evidence type="ECO:0000313" key="2">
    <source>
        <dbReference type="Proteomes" id="UP000658980"/>
    </source>
</evidence>
<accession>A0ABR8WG83</accession>
<dbReference type="RefSeq" id="WP_191716233.1">
    <property type="nucleotide sequence ID" value="NZ_JACSPU010000005.1"/>
</dbReference>
<dbReference type="Proteomes" id="UP000658980">
    <property type="component" value="Unassembled WGS sequence"/>
</dbReference>
<keyword evidence="2" id="KW-1185">Reference proteome</keyword>
<protein>
    <submittedName>
        <fullName evidence="1">Uncharacterized protein</fullName>
    </submittedName>
</protein>
<proteinExistence type="predicted"/>
<comment type="caution">
    <text evidence="1">The sequence shown here is derived from an EMBL/GenBank/DDBJ whole genome shotgun (WGS) entry which is preliminary data.</text>
</comment>
<gene>
    <name evidence="1" type="ORF">H9630_14645</name>
</gene>
<evidence type="ECO:0000313" key="1">
    <source>
        <dbReference type="EMBL" id="MBD8016066.1"/>
    </source>
</evidence>
<sequence length="77" mass="7949">MGNTFSESSWLMGMEAATPAGTARAGATGLSAAREAAEVVPAERVRRNGHLPGLSGTTKGLSPKVIFHDLLGQPLFV</sequence>
<organism evidence="1 2">
    <name type="scientific">Planococcus wigleyi</name>
    <dbReference type="NCBI Taxonomy" id="2762216"/>
    <lineage>
        <taxon>Bacteria</taxon>
        <taxon>Bacillati</taxon>
        <taxon>Bacillota</taxon>
        <taxon>Bacilli</taxon>
        <taxon>Bacillales</taxon>
        <taxon>Caryophanaceae</taxon>
        <taxon>Planococcus</taxon>
    </lineage>
</organism>
<name>A0ABR8WG83_9BACL</name>
<reference evidence="1 2" key="1">
    <citation type="submission" date="2020-08" db="EMBL/GenBank/DDBJ databases">
        <title>A Genomic Blueprint of the Chicken Gut Microbiome.</title>
        <authorList>
            <person name="Gilroy R."/>
            <person name="Ravi A."/>
            <person name="Getino M."/>
            <person name="Pursley I."/>
            <person name="Horton D.L."/>
            <person name="Alikhan N.-F."/>
            <person name="Baker D."/>
            <person name="Gharbi K."/>
            <person name="Hall N."/>
            <person name="Watson M."/>
            <person name="Adriaenssens E.M."/>
            <person name="Foster-Nyarko E."/>
            <person name="Jarju S."/>
            <person name="Secka A."/>
            <person name="Antonio M."/>
            <person name="Oren A."/>
            <person name="Chaudhuri R."/>
            <person name="La Ragione R.M."/>
            <person name="Hildebrand F."/>
            <person name="Pallen M.J."/>
        </authorList>
    </citation>
    <scope>NUCLEOTIDE SEQUENCE [LARGE SCALE GENOMIC DNA]</scope>
    <source>
        <strain evidence="1 2">Sa1BUA13</strain>
    </source>
</reference>
<dbReference type="EMBL" id="JACSPU010000005">
    <property type="protein sequence ID" value="MBD8016066.1"/>
    <property type="molecule type" value="Genomic_DNA"/>
</dbReference>